<keyword evidence="3" id="KW-1185">Reference proteome</keyword>
<dbReference type="Pfam" id="PF10263">
    <property type="entry name" value="SprT-like"/>
    <property type="match status" value="1"/>
</dbReference>
<feature type="domain" description="SprT-like" evidence="1">
    <location>
        <begin position="8"/>
        <end position="169"/>
    </location>
</feature>
<dbReference type="EMBL" id="FZOJ01000009">
    <property type="protein sequence ID" value="SNS40251.1"/>
    <property type="molecule type" value="Genomic_DNA"/>
</dbReference>
<proteinExistence type="predicted"/>
<keyword evidence="2" id="KW-0378">Hydrolase</keyword>
<sequence>MIKKYSQKEIEEKVKKFAREMFGWEMNKPVIISSRMTRAWGKYYYRFNKKTNEMELVKFQFATRLISGGYQEEDIDNCIKHELLHWYTDITEGKPCHHNRKWKDNCKRFGIKDERCCNYESVDGIRDTPNEYKWQYQCSNHDCDNKFKRHRRVPKTHVCAKCRSKLIEEKYK</sequence>
<protein>
    <submittedName>
        <fullName evidence="2">Predicted Zn-dependent metalloprotease, SprT family</fullName>
    </submittedName>
</protein>
<evidence type="ECO:0000313" key="2">
    <source>
        <dbReference type="EMBL" id="SNS40251.1"/>
    </source>
</evidence>
<evidence type="ECO:0000259" key="1">
    <source>
        <dbReference type="SMART" id="SM00731"/>
    </source>
</evidence>
<name>A0A239E737_9FIRM</name>
<organism evidence="2 3">
    <name type="scientific">Anaerovirgula multivorans</name>
    <dbReference type="NCBI Taxonomy" id="312168"/>
    <lineage>
        <taxon>Bacteria</taxon>
        <taxon>Bacillati</taxon>
        <taxon>Bacillota</taxon>
        <taxon>Clostridia</taxon>
        <taxon>Peptostreptococcales</taxon>
        <taxon>Natronincolaceae</taxon>
        <taxon>Anaerovirgula</taxon>
    </lineage>
</organism>
<dbReference type="GO" id="GO:0008237">
    <property type="term" value="F:metallopeptidase activity"/>
    <property type="evidence" value="ECO:0007669"/>
    <property type="project" value="UniProtKB-KW"/>
</dbReference>
<dbReference type="Proteomes" id="UP000198304">
    <property type="component" value="Unassembled WGS sequence"/>
</dbReference>
<reference evidence="2 3" key="1">
    <citation type="submission" date="2017-06" db="EMBL/GenBank/DDBJ databases">
        <authorList>
            <person name="Kim H.J."/>
            <person name="Triplett B.A."/>
        </authorList>
    </citation>
    <scope>NUCLEOTIDE SEQUENCE [LARGE SCALE GENOMIC DNA]</scope>
    <source>
        <strain evidence="2 3">SCA</strain>
    </source>
</reference>
<dbReference type="GO" id="GO:0006950">
    <property type="term" value="P:response to stress"/>
    <property type="evidence" value="ECO:0007669"/>
    <property type="project" value="UniProtKB-ARBA"/>
</dbReference>
<dbReference type="GO" id="GO:0006508">
    <property type="term" value="P:proteolysis"/>
    <property type="evidence" value="ECO:0007669"/>
    <property type="project" value="UniProtKB-KW"/>
</dbReference>
<dbReference type="InterPro" id="IPR006640">
    <property type="entry name" value="SprT-like_domain"/>
</dbReference>
<dbReference type="AlphaFoldDB" id="A0A239E737"/>
<evidence type="ECO:0000313" key="3">
    <source>
        <dbReference type="Proteomes" id="UP000198304"/>
    </source>
</evidence>
<accession>A0A239E737</accession>
<keyword evidence="2" id="KW-0645">Protease</keyword>
<gene>
    <name evidence="2" type="ORF">SAMN05446037_100996</name>
</gene>
<dbReference type="RefSeq" id="WP_207652540.1">
    <property type="nucleotide sequence ID" value="NZ_FZOJ01000009.1"/>
</dbReference>
<keyword evidence="2" id="KW-0482">Metalloprotease</keyword>
<dbReference type="SMART" id="SM00731">
    <property type="entry name" value="SprT"/>
    <property type="match status" value="1"/>
</dbReference>